<evidence type="ECO:0000313" key="1">
    <source>
        <dbReference type="EMBL" id="KAJ8009700.1"/>
    </source>
</evidence>
<dbReference type="Proteomes" id="UP001157502">
    <property type="component" value="Chromosome 7"/>
</dbReference>
<gene>
    <name evidence="1" type="ORF">DPEC_G00094230</name>
</gene>
<accession>A0ACC2H1Y5</accession>
<keyword evidence="2" id="KW-1185">Reference proteome</keyword>
<dbReference type="EMBL" id="CM055734">
    <property type="protein sequence ID" value="KAJ8009700.1"/>
    <property type="molecule type" value="Genomic_DNA"/>
</dbReference>
<protein>
    <submittedName>
        <fullName evidence="1">Uncharacterized protein</fullName>
    </submittedName>
</protein>
<sequence>MMATEVQSGDLSNGSSSRLEVSIDGLTLSPDPEGEQERGGDPDPELSEEETEEQIPAEGTDDGAEGESDKTTIEKKWGFGLIELYGLALKFFKDKDGKAFHLTYEEKLRLVALHKQVLLGPYNLDASPEVGFFDVLGNDRRKEWASLGNMEKEEAMVEFVKLLNKCCNLFAPYVTSHQIEKKEQERKRKEEEERQRREDEERERQRQEEERLRLEEEERLRREEEERKHLEEERLRVEQQKQQIMAALNAQTAIQFQQYAAQQYPESPEQQLGLIRQLQEQHYQQYMQQLYQVQLAQQQAALQKQQEDAVVQATLEATSEPVAAAPPTGEDVTLLNGQSDSHSESMDREPEPLDPAVEVTENGPLGSHTLRPVDLPPVIAAPSMWTRPQIKDFKEKIRQDVDSVITVGRGEVVTVRVPTHEEGSYLFWEFATDHYDIGFGVFFEWTDAANASVSVHVSESSDEDEEEDGEPPSEEEKAKKEAAKPQVDEIVPVYRRDCHEEVYAGSHQYPGRGVYLLKFDNSYSLWRSKRFGVSSLVIDCHCSPKEKLDSLRRQNVSKKPEVGQSHCFASHNWSDRHLSKCPPTSTVPTPRENETEAGASEATEGGRDPAVTGRLTNVGRRLHYRFDSLKISLQRSIAIVAVFGTGEADARGPEAIMADELIHKYFKEGHSYEIIMDFLATKHNISISLSTLKRRLQDAALTRRTNFTPIATVRAAISEELNGSGQLLGYRAMWQTLKQKYSVIVRRDDVMRIMGELDPSGIENRSRRRFVRRAYYSNGPNEVWHVDGYDKLKPFGIAISGCTDGFSRKVMWLKCGKSNSDPGIIARNYMQCVAEFGVFPMRLRTDCGTENGLMAAIHCSLRSDQGDEFAGAKSHMYGTSTSNQRIESWWSYFRRQRFVAHI</sequence>
<comment type="caution">
    <text evidence="1">The sequence shown here is derived from an EMBL/GenBank/DDBJ whole genome shotgun (WGS) entry which is preliminary data.</text>
</comment>
<evidence type="ECO:0000313" key="2">
    <source>
        <dbReference type="Proteomes" id="UP001157502"/>
    </source>
</evidence>
<name>A0ACC2H1Y5_DALPE</name>
<proteinExistence type="predicted"/>
<organism evidence="1 2">
    <name type="scientific">Dallia pectoralis</name>
    <name type="common">Alaska blackfish</name>
    <dbReference type="NCBI Taxonomy" id="75939"/>
    <lineage>
        <taxon>Eukaryota</taxon>
        <taxon>Metazoa</taxon>
        <taxon>Chordata</taxon>
        <taxon>Craniata</taxon>
        <taxon>Vertebrata</taxon>
        <taxon>Euteleostomi</taxon>
        <taxon>Actinopterygii</taxon>
        <taxon>Neopterygii</taxon>
        <taxon>Teleostei</taxon>
        <taxon>Protacanthopterygii</taxon>
        <taxon>Esociformes</taxon>
        <taxon>Umbridae</taxon>
        <taxon>Dallia</taxon>
    </lineage>
</organism>
<reference evidence="1" key="1">
    <citation type="submission" date="2021-05" db="EMBL/GenBank/DDBJ databases">
        <authorList>
            <person name="Pan Q."/>
            <person name="Jouanno E."/>
            <person name="Zahm M."/>
            <person name="Klopp C."/>
            <person name="Cabau C."/>
            <person name="Louis A."/>
            <person name="Berthelot C."/>
            <person name="Parey E."/>
            <person name="Roest Crollius H."/>
            <person name="Montfort J."/>
            <person name="Robinson-Rechavi M."/>
            <person name="Bouchez O."/>
            <person name="Lampietro C."/>
            <person name="Lopez Roques C."/>
            <person name="Donnadieu C."/>
            <person name="Postlethwait J."/>
            <person name="Bobe J."/>
            <person name="Dillon D."/>
            <person name="Chandos A."/>
            <person name="von Hippel F."/>
            <person name="Guiguen Y."/>
        </authorList>
    </citation>
    <scope>NUCLEOTIDE SEQUENCE</scope>
    <source>
        <strain evidence="1">YG-Jan2019</strain>
    </source>
</reference>